<evidence type="ECO:0000313" key="2">
    <source>
        <dbReference type="EMBL" id="ASN82049.1"/>
    </source>
</evidence>
<dbReference type="PANTHER" id="PTHR36974">
    <property type="entry name" value="MEMBRANE PROTEIN-RELATED"/>
    <property type="match status" value="1"/>
</dbReference>
<feature type="transmembrane region" description="Helical" evidence="1">
    <location>
        <begin position="16"/>
        <end position="34"/>
    </location>
</feature>
<dbReference type="Proteomes" id="UP000259030">
    <property type="component" value="Chromosome"/>
</dbReference>
<feature type="transmembrane region" description="Helical" evidence="1">
    <location>
        <begin position="80"/>
        <end position="101"/>
    </location>
</feature>
<keyword evidence="1" id="KW-0472">Membrane</keyword>
<evidence type="ECO:0000313" key="3">
    <source>
        <dbReference type="Proteomes" id="UP000259030"/>
    </source>
</evidence>
<dbReference type="KEGG" id="dfc:DFI_05750"/>
<dbReference type="EMBL" id="CP021081">
    <property type="protein sequence ID" value="ASN82049.1"/>
    <property type="molecule type" value="Genomic_DNA"/>
</dbReference>
<organism evidence="2 3">
    <name type="scientific">Deinococcus ficus</name>
    <dbReference type="NCBI Taxonomy" id="317577"/>
    <lineage>
        <taxon>Bacteria</taxon>
        <taxon>Thermotogati</taxon>
        <taxon>Deinococcota</taxon>
        <taxon>Deinococci</taxon>
        <taxon>Deinococcales</taxon>
        <taxon>Deinococcaceae</taxon>
        <taxon>Deinococcus</taxon>
    </lineage>
</organism>
<feature type="transmembrane region" description="Helical" evidence="1">
    <location>
        <begin position="54"/>
        <end position="73"/>
    </location>
</feature>
<feature type="transmembrane region" description="Helical" evidence="1">
    <location>
        <begin position="107"/>
        <end position="125"/>
    </location>
</feature>
<sequence>MTSPRAVRQEATGPPWPVLALSALFAFTGVMHFVKPALFDALVPGWVPLPARTAGLLAGAAELAGAAGLLPPATRPAARVGLLALLVAVFPGNLHMALNAAQFPVPAWVAWARLPLQPLLMWVVWRAGRTRP</sequence>
<keyword evidence="1" id="KW-1133">Transmembrane helix</keyword>
<reference evidence="2 3" key="1">
    <citation type="submission" date="2017-05" db="EMBL/GenBank/DDBJ databases">
        <title>The complete genome sequence of Deinococcus ficus isolated from the rhizosphere of the Ficus religiosa L. in Taiwan.</title>
        <authorList>
            <person name="Wu K.-M."/>
            <person name="Liao T.-L."/>
            <person name="Liu Y.-M."/>
            <person name="Young C.-C."/>
            <person name="Tsai S.-F."/>
        </authorList>
    </citation>
    <scope>NUCLEOTIDE SEQUENCE [LARGE SCALE GENOMIC DNA]</scope>
    <source>
        <strain evidence="2 3">CC-FR2-10</strain>
    </source>
</reference>
<dbReference type="AlphaFoldDB" id="A0A221SZI5"/>
<evidence type="ECO:0008006" key="4">
    <source>
        <dbReference type="Google" id="ProtNLM"/>
    </source>
</evidence>
<proteinExistence type="predicted"/>
<evidence type="ECO:0000256" key="1">
    <source>
        <dbReference type="SAM" id="Phobius"/>
    </source>
</evidence>
<name>A0A221SZI5_9DEIO</name>
<gene>
    <name evidence="2" type="ORF">DFI_05750</name>
</gene>
<dbReference type="PANTHER" id="PTHR36974:SF1">
    <property type="entry name" value="DOXX FAMILY MEMBRANE PROTEIN"/>
    <property type="match status" value="1"/>
</dbReference>
<keyword evidence="1" id="KW-0812">Transmembrane</keyword>
<dbReference type="STRING" id="317577.GCA_000419625_02781"/>
<dbReference type="RefSeq" id="WP_027462470.1">
    <property type="nucleotide sequence ID" value="NZ_CP021081.1"/>
</dbReference>
<protein>
    <recommendedName>
        <fullName evidence="4">DoxX family protein</fullName>
    </recommendedName>
</protein>
<accession>A0A221SZI5</accession>
<keyword evidence="3" id="KW-1185">Reference proteome</keyword>